<dbReference type="InParanoid" id="A0A804LKR6"/>
<dbReference type="Gramene" id="Zm00001eb017790_T001">
    <property type="protein sequence ID" value="Zm00001eb017790_P001"/>
    <property type="gene ID" value="Zm00001eb017790"/>
</dbReference>
<evidence type="ECO:0000313" key="1">
    <source>
        <dbReference type="EnsemblPlants" id="Zm00001eb017790_P001"/>
    </source>
</evidence>
<protein>
    <submittedName>
        <fullName evidence="1">Uncharacterized protein</fullName>
    </submittedName>
</protein>
<dbReference type="Proteomes" id="UP000007305">
    <property type="component" value="Chromosome 1"/>
</dbReference>
<sequence>MPSSHGRPGSPWLSFLPAGSPQIAPGLFPLVENTSALNPPLLMVDVSSSMVPRSPSPCPCSLFSSRQPWCVVRLGETSGVGGRRARSSKGNARRVLGGTSQPEVVVDLSDSRRFSCVQAGCGGMLGRSVVRYMCV</sequence>
<evidence type="ECO:0000313" key="2">
    <source>
        <dbReference type="Proteomes" id="UP000007305"/>
    </source>
</evidence>
<accession>A0A804LKR6</accession>
<keyword evidence="2" id="KW-1185">Reference proteome</keyword>
<reference evidence="1" key="2">
    <citation type="submission" date="2019-07" db="EMBL/GenBank/DDBJ databases">
        <authorList>
            <person name="Seetharam A."/>
            <person name="Woodhouse M."/>
            <person name="Cannon E."/>
        </authorList>
    </citation>
    <scope>NUCLEOTIDE SEQUENCE [LARGE SCALE GENOMIC DNA]</scope>
    <source>
        <strain evidence="1">cv. B73</strain>
    </source>
</reference>
<dbReference type="EnsemblPlants" id="Zm00001eb017790_T001">
    <property type="protein sequence ID" value="Zm00001eb017790_P001"/>
    <property type="gene ID" value="Zm00001eb017790"/>
</dbReference>
<name>A0A804LKR6_MAIZE</name>
<dbReference type="AlphaFoldDB" id="A0A804LKR6"/>
<reference evidence="1" key="3">
    <citation type="submission" date="2021-05" db="UniProtKB">
        <authorList>
            <consortium name="EnsemblPlants"/>
        </authorList>
    </citation>
    <scope>IDENTIFICATION</scope>
    <source>
        <strain evidence="1">cv. B73</strain>
    </source>
</reference>
<proteinExistence type="predicted"/>
<organism evidence="1 2">
    <name type="scientific">Zea mays</name>
    <name type="common">Maize</name>
    <dbReference type="NCBI Taxonomy" id="4577"/>
    <lineage>
        <taxon>Eukaryota</taxon>
        <taxon>Viridiplantae</taxon>
        <taxon>Streptophyta</taxon>
        <taxon>Embryophyta</taxon>
        <taxon>Tracheophyta</taxon>
        <taxon>Spermatophyta</taxon>
        <taxon>Magnoliopsida</taxon>
        <taxon>Liliopsida</taxon>
        <taxon>Poales</taxon>
        <taxon>Poaceae</taxon>
        <taxon>PACMAD clade</taxon>
        <taxon>Panicoideae</taxon>
        <taxon>Andropogonodae</taxon>
        <taxon>Andropogoneae</taxon>
        <taxon>Tripsacinae</taxon>
        <taxon>Zea</taxon>
    </lineage>
</organism>
<reference evidence="2" key="1">
    <citation type="submission" date="2015-12" db="EMBL/GenBank/DDBJ databases">
        <title>Update maize B73 reference genome by single molecule sequencing technologies.</title>
        <authorList>
            <consortium name="Maize Genome Sequencing Project"/>
            <person name="Ware D."/>
        </authorList>
    </citation>
    <scope>NUCLEOTIDE SEQUENCE [LARGE SCALE GENOMIC DNA]</scope>
    <source>
        <strain evidence="2">cv. B73</strain>
    </source>
</reference>